<accession>A0ABZ2KJT0</accession>
<protein>
    <submittedName>
        <fullName evidence="1">Uncharacterized protein</fullName>
    </submittedName>
</protein>
<evidence type="ECO:0000313" key="2">
    <source>
        <dbReference type="Proteomes" id="UP001379533"/>
    </source>
</evidence>
<gene>
    <name evidence="1" type="ORF">LZC95_19140</name>
</gene>
<dbReference type="Gene3D" id="2.80.10.50">
    <property type="match status" value="1"/>
</dbReference>
<name>A0ABZ2KJT0_9BACT</name>
<keyword evidence="2" id="KW-1185">Reference proteome</keyword>
<dbReference type="PROSITE" id="PS51257">
    <property type="entry name" value="PROKAR_LIPOPROTEIN"/>
    <property type="match status" value="1"/>
</dbReference>
<dbReference type="Proteomes" id="UP001379533">
    <property type="component" value="Chromosome"/>
</dbReference>
<evidence type="ECO:0000313" key="1">
    <source>
        <dbReference type="EMBL" id="WXA98925.1"/>
    </source>
</evidence>
<organism evidence="1 2">
    <name type="scientific">Pendulispora brunnea</name>
    <dbReference type="NCBI Taxonomy" id="2905690"/>
    <lineage>
        <taxon>Bacteria</taxon>
        <taxon>Pseudomonadati</taxon>
        <taxon>Myxococcota</taxon>
        <taxon>Myxococcia</taxon>
        <taxon>Myxococcales</taxon>
        <taxon>Sorangiineae</taxon>
        <taxon>Pendulisporaceae</taxon>
        <taxon>Pendulispora</taxon>
    </lineage>
</organism>
<proteinExistence type="predicted"/>
<sequence>MNAVRKTMLALLAAAFGVACNVILGVDDLPRMRADGSDAQLDHDASNGGGAGRLDSSFGDRGIATITMSAPLFQPALIVEGDAIRILATTADGELVLVRCSNDGSCDTSHPTILWKGRDITGFAVKDPTGGDLLIHMSTTVGEYHTIVQLLRLERDGGVEVLQREEYSNVVSVSDHGVVASPSRIVMVQSADLGPDGGQIQLRALLPDGGVDPHFGANGLAVSPIFAGVPLLTGSNMEQAGEVFVLFDDTQRRVSRWMRFLADGGRDTTFGSDGGIGESSALSESEPLLADDAGYVIGARSSAVLVHVTRDGRVDLSRWDRGVFRFPSIASSDEQPFVVGVNGLGRGPKESVVVLASAHRLDGLRFLVLVRVGPDGLDRRFGNDGIVILGSGADAKPNTLAMQSDGKALVIWEQPNGSLKLARYIVE</sequence>
<dbReference type="RefSeq" id="WP_394849551.1">
    <property type="nucleotide sequence ID" value="NZ_CP089982.1"/>
</dbReference>
<reference evidence="1 2" key="1">
    <citation type="submission" date="2021-12" db="EMBL/GenBank/DDBJ databases">
        <title>Discovery of the Pendulisporaceae a myxobacterial family with distinct sporulation behavior and unique specialized metabolism.</title>
        <authorList>
            <person name="Garcia R."/>
            <person name="Popoff A."/>
            <person name="Bader C.D."/>
            <person name="Loehr J."/>
            <person name="Walesch S."/>
            <person name="Walt C."/>
            <person name="Boldt J."/>
            <person name="Bunk B."/>
            <person name="Haeckl F.J.F.P.J."/>
            <person name="Gunesch A.P."/>
            <person name="Birkelbach J."/>
            <person name="Nuebel U."/>
            <person name="Pietschmann T."/>
            <person name="Bach T."/>
            <person name="Mueller R."/>
        </authorList>
    </citation>
    <scope>NUCLEOTIDE SEQUENCE [LARGE SCALE GENOMIC DNA]</scope>
    <source>
        <strain evidence="1 2">MSr12523</strain>
    </source>
</reference>
<dbReference type="EMBL" id="CP089982">
    <property type="protein sequence ID" value="WXA98925.1"/>
    <property type="molecule type" value="Genomic_DNA"/>
</dbReference>